<reference evidence="2 3" key="1">
    <citation type="submission" date="2024-04" db="EMBL/GenBank/DDBJ databases">
        <title>Flavobacterium sp. DGU11 16S ribosomal RNA gene Genome sequencing and assembly.</title>
        <authorList>
            <person name="Park S."/>
        </authorList>
    </citation>
    <scope>NUCLEOTIDE SEQUENCE [LARGE SCALE GENOMIC DNA]</scope>
    <source>
        <strain evidence="2 3">DGU11</strain>
    </source>
</reference>
<feature type="transmembrane region" description="Helical" evidence="1">
    <location>
        <begin position="234"/>
        <end position="258"/>
    </location>
</feature>
<feature type="transmembrane region" description="Helical" evidence="1">
    <location>
        <begin position="80"/>
        <end position="100"/>
    </location>
</feature>
<keyword evidence="3" id="KW-1185">Reference proteome</keyword>
<gene>
    <name evidence="2" type="ORF">AAEO56_06050</name>
</gene>
<keyword evidence="1" id="KW-0812">Transmembrane</keyword>
<feature type="transmembrane region" description="Helical" evidence="1">
    <location>
        <begin position="175"/>
        <end position="197"/>
    </location>
</feature>
<dbReference type="RefSeq" id="WP_341696136.1">
    <property type="nucleotide sequence ID" value="NZ_JBBYHR010000003.1"/>
</dbReference>
<sequence length="401" mass="45526">MKAGLQFWFKFSLLNLLVVAIIGLLMRYKIGFEFPYLNQKNLQFSHYHFAFYGWISHTLMVLMVHCLLMSDGSLNVRKFGPVFITNLIASYGMLLSFIAFGYGVTAVVFSVIAIAASFWFSILYIKELKRAVINTIASKWFKAALLFNVISAAGVFALAYMMLTKNVHQNEYLVSVYYFLHFQYNGWFFFACMGLFMNYINAQGQAYVVAYRLFFVSCIPAYFLSVLWLDLPLWLYVIVMLSALAQLWAWLLIIKQVLRANHIIRNSLPFILQYILLFVGTALSIKLLLQLGSTIPVISKLAFGFRPVVIAYLHLVLLAIITLFLLYYMYAVNILTTSRKVLLGLLLFSVGVLLNEVILAVQGVAAFTYTIVPLVNEALFIAALILVSGIGILYLYTIKKG</sequence>
<evidence type="ECO:0000256" key="1">
    <source>
        <dbReference type="SAM" id="Phobius"/>
    </source>
</evidence>
<feature type="transmembrane region" description="Helical" evidence="1">
    <location>
        <begin position="46"/>
        <end position="68"/>
    </location>
</feature>
<keyword evidence="1" id="KW-1133">Transmembrane helix</keyword>
<feature type="transmembrane region" description="Helical" evidence="1">
    <location>
        <begin position="342"/>
        <end position="372"/>
    </location>
</feature>
<dbReference type="EMBL" id="JBBYHR010000003">
    <property type="protein sequence ID" value="MEL1243818.1"/>
    <property type="molecule type" value="Genomic_DNA"/>
</dbReference>
<proteinExistence type="predicted"/>
<dbReference type="Proteomes" id="UP001464555">
    <property type="component" value="Unassembled WGS sequence"/>
</dbReference>
<feature type="transmembrane region" description="Helical" evidence="1">
    <location>
        <begin position="309"/>
        <end position="330"/>
    </location>
</feature>
<feature type="transmembrane region" description="Helical" evidence="1">
    <location>
        <begin position="106"/>
        <end position="125"/>
    </location>
</feature>
<protein>
    <submittedName>
        <fullName evidence="2">Uncharacterized protein</fullName>
    </submittedName>
</protein>
<accession>A0ABU9HVU1</accession>
<comment type="caution">
    <text evidence="2">The sequence shown here is derived from an EMBL/GenBank/DDBJ whole genome shotgun (WGS) entry which is preliminary data.</text>
</comment>
<evidence type="ECO:0000313" key="2">
    <source>
        <dbReference type="EMBL" id="MEL1243818.1"/>
    </source>
</evidence>
<organism evidence="2 3">
    <name type="scientific">Flavobacterium arundinis</name>
    <dbReference type="NCBI Taxonomy" id="3139143"/>
    <lineage>
        <taxon>Bacteria</taxon>
        <taxon>Pseudomonadati</taxon>
        <taxon>Bacteroidota</taxon>
        <taxon>Flavobacteriia</taxon>
        <taxon>Flavobacteriales</taxon>
        <taxon>Flavobacteriaceae</taxon>
        <taxon>Flavobacterium</taxon>
    </lineage>
</organism>
<evidence type="ECO:0000313" key="3">
    <source>
        <dbReference type="Proteomes" id="UP001464555"/>
    </source>
</evidence>
<feature type="transmembrane region" description="Helical" evidence="1">
    <location>
        <begin position="7"/>
        <end position="26"/>
    </location>
</feature>
<feature type="transmembrane region" description="Helical" evidence="1">
    <location>
        <begin position="209"/>
        <end position="228"/>
    </location>
</feature>
<feature type="transmembrane region" description="Helical" evidence="1">
    <location>
        <begin position="270"/>
        <end position="289"/>
    </location>
</feature>
<feature type="transmembrane region" description="Helical" evidence="1">
    <location>
        <begin position="378"/>
        <end position="396"/>
    </location>
</feature>
<keyword evidence="1" id="KW-0472">Membrane</keyword>
<name>A0ABU9HVU1_9FLAO</name>
<feature type="transmembrane region" description="Helical" evidence="1">
    <location>
        <begin position="145"/>
        <end position="163"/>
    </location>
</feature>